<dbReference type="Proteomes" id="UP000298061">
    <property type="component" value="Unassembled WGS sequence"/>
</dbReference>
<feature type="binding site" evidence="6">
    <location>
        <position position="49"/>
    </location>
    <ligand>
        <name>ATP</name>
        <dbReference type="ChEBI" id="CHEBI:30616"/>
    </ligand>
</feature>
<dbReference type="Gene3D" id="1.10.510.10">
    <property type="entry name" value="Transferase(Phosphotransferase) domain 1"/>
    <property type="match status" value="1"/>
</dbReference>
<dbReference type="OrthoDB" id="354826at2759"/>
<proteinExistence type="inferred from homology"/>
<dbReference type="InterPro" id="IPR000719">
    <property type="entry name" value="Prot_kinase_dom"/>
</dbReference>
<name>A0A4Z0ABY1_9AGAM</name>
<keyword evidence="1 7" id="KW-0723">Serine/threonine-protein kinase</keyword>
<keyword evidence="2" id="KW-0808">Transferase</keyword>
<dbReference type="PROSITE" id="PS50011">
    <property type="entry name" value="PROTEIN_KINASE_DOM"/>
    <property type="match status" value="1"/>
</dbReference>
<evidence type="ECO:0000256" key="6">
    <source>
        <dbReference type="PROSITE-ProRule" id="PRU10141"/>
    </source>
</evidence>
<dbReference type="InterPro" id="IPR008271">
    <property type="entry name" value="Ser/Thr_kinase_AS"/>
</dbReference>
<evidence type="ECO:0000259" key="10">
    <source>
        <dbReference type="PROSITE" id="PS51285"/>
    </source>
</evidence>
<dbReference type="PANTHER" id="PTHR24355:SF30">
    <property type="entry name" value="SERINE_THREONINE-PROTEIN KINASE 32B ISOFORM X1"/>
    <property type="match status" value="1"/>
</dbReference>
<dbReference type="AlphaFoldDB" id="A0A4Z0ABY1"/>
<evidence type="ECO:0000256" key="4">
    <source>
        <dbReference type="ARBA" id="ARBA00022777"/>
    </source>
</evidence>
<evidence type="ECO:0008006" key="13">
    <source>
        <dbReference type="Google" id="ProtNLM"/>
    </source>
</evidence>
<evidence type="ECO:0000313" key="12">
    <source>
        <dbReference type="Proteomes" id="UP000298061"/>
    </source>
</evidence>
<accession>A0A4Z0ABY1</accession>
<dbReference type="InterPro" id="IPR011009">
    <property type="entry name" value="Kinase-like_dom_sf"/>
</dbReference>
<dbReference type="GO" id="GO:0004703">
    <property type="term" value="F:G protein-coupled receptor kinase activity"/>
    <property type="evidence" value="ECO:0007669"/>
    <property type="project" value="TreeGrafter"/>
</dbReference>
<dbReference type="GO" id="GO:0005524">
    <property type="term" value="F:ATP binding"/>
    <property type="evidence" value="ECO:0007669"/>
    <property type="project" value="UniProtKB-UniRule"/>
</dbReference>
<evidence type="ECO:0000259" key="9">
    <source>
        <dbReference type="PROSITE" id="PS50011"/>
    </source>
</evidence>
<comment type="caution">
    <text evidence="11">The sequence shown here is derived from an EMBL/GenBank/DDBJ whole genome shotgun (WGS) entry which is preliminary data.</text>
</comment>
<dbReference type="PANTHER" id="PTHR24355">
    <property type="entry name" value="G PROTEIN-COUPLED RECEPTOR KINASE/RIBOSOMAL PROTEIN S6 KINASE"/>
    <property type="match status" value="1"/>
</dbReference>
<evidence type="ECO:0000256" key="2">
    <source>
        <dbReference type="ARBA" id="ARBA00022679"/>
    </source>
</evidence>
<feature type="domain" description="AGC-kinase C-terminal" evidence="10">
    <location>
        <begin position="283"/>
        <end position="364"/>
    </location>
</feature>
<dbReference type="PROSITE" id="PS00107">
    <property type="entry name" value="PROTEIN_KINASE_ATP"/>
    <property type="match status" value="1"/>
</dbReference>
<keyword evidence="3 6" id="KW-0547">Nucleotide-binding</keyword>
<keyword evidence="12" id="KW-1185">Reference proteome</keyword>
<dbReference type="FunFam" id="3.30.200.20:FF:000354">
    <property type="entry name" value="AGC/YANK protein kinase"/>
    <property type="match status" value="1"/>
</dbReference>
<feature type="compositionally biased region" description="Low complexity" evidence="8">
    <location>
        <begin position="427"/>
        <end position="438"/>
    </location>
</feature>
<dbReference type="GO" id="GO:0007186">
    <property type="term" value="P:G protein-coupled receptor signaling pathway"/>
    <property type="evidence" value="ECO:0007669"/>
    <property type="project" value="TreeGrafter"/>
</dbReference>
<keyword evidence="4" id="KW-0418">Kinase</keyword>
<dbReference type="InterPro" id="IPR017441">
    <property type="entry name" value="Protein_kinase_ATP_BS"/>
</dbReference>
<dbReference type="PROSITE" id="PS51285">
    <property type="entry name" value="AGC_KINASE_CTER"/>
    <property type="match status" value="1"/>
</dbReference>
<evidence type="ECO:0000256" key="3">
    <source>
        <dbReference type="ARBA" id="ARBA00022741"/>
    </source>
</evidence>
<evidence type="ECO:0000256" key="7">
    <source>
        <dbReference type="RuleBase" id="RU000304"/>
    </source>
</evidence>
<dbReference type="GO" id="GO:0009966">
    <property type="term" value="P:regulation of signal transduction"/>
    <property type="evidence" value="ECO:0007669"/>
    <property type="project" value="TreeGrafter"/>
</dbReference>
<evidence type="ECO:0000313" key="11">
    <source>
        <dbReference type="EMBL" id="TFY83539.1"/>
    </source>
</evidence>
<protein>
    <recommendedName>
        <fullName evidence="13">Protein kinase domain-containing protein</fullName>
    </recommendedName>
</protein>
<feature type="domain" description="Protein kinase" evidence="9">
    <location>
        <begin position="20"/>
        <end position="282"/>
    </location>
</feature>
<evidence type="ECO:0000256" key="5">
    <source>
        <dbReference type="ARBA" id="ARBA00022840"/>
    </source>
</evidence>
<dbReference type="SUPFAM" id="SSF56112">
    <property type="entry name" value="Protein kinase-like (PK-like)"/>
    <property type="match status" value="1"/>
</dbReference>
<comment type="similarity">
    <text evidence="7">Belongs to the protein kinase superfamily.</text>
</comment>
<dbReference type="GO" id="GO:0001664">
    <property type="term" value="F:G protein-coupled receptor binding"/>
    <property type="evidence" value="ECO:0007669"/>
    <property type="project" value="TreeGrafter"/>
</dbReference>
<dbReference type="PROSITE" id="PS00108">
    <property type="entry name" value="PROTEIN_KINASE_ST"/>
    <property type="match status" value="1"/>
</dbReference>
<dbReference type="InterPro" id="IPR000961">
    <property type="entry name" value="AGC-kinase_C"/>
</dbReference>
<reference evidence="11 12" key="1">
    <citation type="submission" date="2019-02" db="EMBL/GenBank/DDBJ databases">
        <title>Genome sequencing of the rare red list fungi Hericium alpestre (H. flagellum).</title>
        <authorList>
            <person name="Buettner E."/>
            <person name="Kellner H."/>
        </authorList>
    </citation>
    <scope>NUCLEOTIDE SEQUENCE [LARGE SCALE GENOMIC DNA]</scope>
    <source>
        <strain evidence="11 12">DSM 108284</strain>
    </source>
</reference>
<dbReference type="Gene3D" id="3.30.200.20">
    <property type="entry name" value="Phosphorylase Kinase, domain 1"/>
    <property type="match status" value="1"/>
</dbReference>
<feature type="region of interest" description="Disordered" evidence="8">
    <location>
        <begin position="395"/>
        <end position="444"/>
    </location>
</feature>
<keyword evidence="5 6" id="KW-0067">ATP-binding</keyword>
<sequence length="444" mass="50742">MGNCCSAPVDFNGEVNLFHFDLHRAVGKGAFGKVRVVEHKRSKDLYALKYIDKSKCIKQKAVANIIQERRLLEEIDHPFIVNLRYAFQDDDNCFFVLDLMLGVHLDVRGCFSERVVRFWMAELSSALAYLHEQRIIHRDVKPDNILLDAGGHAHLTDFNVAIHYSERRLHTSVAGSMAYMAPEVVNTTRKGYTWHIDWWSLGVCAYELLWYKRPFRGNSAEKMGESIAKDEISIPPARDGAQGISHDGALFISNLLERNPRHRLACRTLSSSLDDIHNHPWFSHINWEKLEAKQLDSPFTPDLKKVNFDPTHELDEFMMVEKTLTHKKRKQDSDLEKMKPEMRQLTEQFTLYDFKLSMRKSYYPLNEPIVAAREADGDSVVVLQSQTNTFVQHATIGDASRPNSPAPGSRHSHSSSDRSSSRHHSSRSVSSAASRVSSTQPVRR</sequence>
<dbReference type="Pfam" id="PF00069">
    <property type="entry name" value="Pkinase"/>
    <property type="match status" value="1"/>
</dbReference>
<organism evidence="11 12">
    <name type="scientific">Hericium alpestre</name>
    <dbReference type="NCBI Taxonomy" id="135208"/>
    <lineage>
        <taxon>Eukaryota</taxon>
        <taxon>Fungi</taxon>
        <taxon>Dikarya</taxon>
        <taxon>Basidiomycota</taxon>
        <taxon>Agaricomycotina</taxon>
        <taxon>Agaricomycetes</taxon>
        <taxon>Russulales</taxon>
        <taxon>Hericiaceae</taxon>
        <taxon>Hericium</taxon>
    </lineage>
</organism>
<dbReference type="SMART" id="SM00220">
    <property type="entry name" value="S_TKc"/>
    <property type="match status" value="1"/>
</dbReference>
<dbReference type="EMBL" id="SFCI01000023">
    <property type="protein sequence ID" value="TFY83539.1"/>
    <property type="molecule type" value="Genomic_DNA"/>
</dbReference>
<evidence type="ECO:0000256" key="8">
    <source>
        <dbReference type="SAM" id="MobiDB-lite"/>
    </source>
</evidence>
<evidence type="ECO:0000256" key="1">
    <source>
        <dbReference type="ARBA" id="ARBA00022527"/>
    </source>
</evidence>
<gene>
    <name evidence="11" type="ORF">EWM64_g482</name>
</gene>
<dbReference type="STRING" id="135208.A0A4Z0ABY1"/>